<keyword evidence="3" id="KW-1185">Reference proteome</keyword>
<dbReference type="EMBL" id="FOLM01000003">
    <property type="protein sequence ID" value="SFC37891.1"/>
    <property type="molecule type" value="Genomic_DNA"/>
</dbReference>
<sequence length="166" mass="17317">MPEDPSETERGGGWRPPRGIAVSLLISMATWILFGTPLGSGGSGGTGAPRSAGDWVYLPGGQAGDARCGFDGNWAALEFEGAGQTRVGPDLAVQPGDRWEFENAWEAQDYLAALAGSPLPGSPQEGLTEQELAVRLQDAPANWRHGGRTSCVIAPEEGYPRPAATG</sequence>
<feature type="transmembrane region" description="Helical" evidence="1">
    <location>
        <begin position="20"/>
        <end position="40"/>
    </location>
</feature>
<proteinExistence type="predicted"/>
<evidence type="ECO:0000313" key="3">
    <source>
        <dbReference type="Proteomes" id="UP000199207"/>
    </source>
</evidence>
<gene>
    <name evidence="2" type="ORF">SAMN05421773_103129</name>
</gene>
<dbReference type="OrthoDB" id="4165627at2"/>
<dbReference type="STRING" id="910347.SAMN05421773_103129"/>
<protein>
    <submittedName>
        <fullName evidence="2">Uncharacterized protein</fullName>
    </submittedName>
</protein>
<evidence type="ECO:0000256" key="1">
    <source>
        <dbReference type="SAM" id="Phobius"/>
    </source>
</evidence>
<name>A0A1I1IPN6_9ACTN</name>
<keyword evidence="1" id="KW-0472">Membrane</keyword>
<organism evidence="2 3">
    <name type="scientific">Streptomyces aidingensis</name>
    <dbReference type="NCBI Taxonomy" id="910347"/>
    <lineage>
        <taxon>Bacteria</taxon>
        <taxon>Bacillati</taxon>
        <taxon>Actinomycetota</taxon>
        <taxon>Actinomycetes</taxon>
        <taxon>Kitasatosporales</taxon>
        <taxon>Streptomycetaceae</taxon>
        <taxon>Streptomyces</taxon>
    </lineage>
</organism>
<dbReference type="AlphaFoldDB" id="A0A1I1IPN6"/>
<accession>A0A1I1IPN6</accession>
<reference evidence="2 3" key="1">
    <citation type="submission" date="2016-10" db="EMBL/GenBank/DDBJ databases">
        <authorList>
            <person name="de Groot N.N."/>
        </authorList>
    </citation>
    <scope>NUCLEOTIDE SEQUENCE [LARGE SCALE GENOMIC DNA]</scope>
    <source>
        <strain evidence="2 3">CGMCC 4.5739</strain>
    </source>
</reference>
<dbReference type="Proteomes" id="UP000199207">
    <property type="component" value="Unassembled WGS sequence"/>
</dbReference>
<keyword evidence="1" id="KW-0812">Transmembrane</keyword>
<dbReference type="RefSeq" id="WP_093837972.1">
    <property type="nucleotide sequence ID" value="NZ_FOLM01000003.1"/>
</dbReference>
<evidence type="ECO:0000313" key="2">
    <source>
        <dbReference type="EMBL" id="SFC37891.1"/>
    </source>
</evidence>
<keyword evidence="1" id="KW-1133">Transmembrane helix</keyword>